<dbReference type="GO" id="GO:0004301">
    <property type="term" value="F:epoxide hydrolase activity"/>
    <property type="evidence" value="ECO:0007669"/>
    <property type="project" value="TreeGrafter"/>
</dbReference>
<dbReference type="Pfam" id="PF00561">
    <property type="entry name" value="Abhydrolase_1"/>
    <property type="match status" value="1"/>
</dbReference>
<reference evidence="3" key="1">
    <citation type="submission" date="2019-08" db="EMBL/GenBank/DDBJ databases">
        <authorList>
            <person name="Kucharzyk K."/>
            <person name="Murdoch R.W."/>
            <person name="Higgins S."/>
            <person name="Loffler F."/>
        </authorList>
    </citation>
    <scope>NUCLEOTIDE SEQUENCE</scope>
</reference>
<dbReference type="InterPro" id="IPR051340">
    <property type="entry name" value="Haloalkane_dehalogenase"/>
</dbReference>
<accession>A0A645FSM7</accession>
<dbReference type="PANTHER" id="PTHR42977">
    <property type="entry name" value="HYDROLASE-RELATED"/>
    <property type="match status" value="1"/>
</dbReference>
<feature type="domain" description="AB hydrolase-1" evidence="2">
    <location>
        <begin position="27"/>
        <end position="161"/>
    </location>
</feature>
<evidence type="ECO:0000313" key="3">
    <source>
        <dbReference type="EMBL" id="MPN15184.1"/>
    </source>
</evidence>
<evidence type="ECO:0000256" key="1">
    <source>
        <dbReference type="ARBA" id="ARBA00022801"/>
    </source>
</evidence>
<dbReference type="InterPro" id="IPR000073">
    <property type="entry name" value="AB_hydrolase_1"/>
</dbReference>
<dbReference type="EMBL" id="VSSQ01061893">
    <property type="protein sequence ID" value="MPN15184.1"/>
    <property type="molecule type" value="Genomic_DNA"/>
</dbReference>
<keyword evidence="1 3" id="KW-0378">Hydrolase</keyword>
<dbReference type="PRINTS" id="PR00111">
    <property type="entry name" value="ABHYDROLASE"/>
</dbReference>
<name>A0A645FSM7_9ZZZZ</name>
<dbReference type="GO" id="GO:0018786">
    <property type="term" value="F:haloalkane dehalogenase activity"/>
    <property type="evidence" value="ECO:0007669"/>
    <property type="project" value="UniProtKB-EC"/>
</dbReference>
<dbReference type="SUPFAM" id="SSF53474">
    <property type="entry name" value="alpha/beta-Hydrolases"/>
    <property type="match status" value="1"/>
</dbReference>
<dbReference type="PANTHER" id="PTHR42977:SF3">
    <property type="entry name" value="AB HYDROLASE-1 DOMAIN-CONTAINING PROTEIN"/>
    <property type="match status" value="1"/>
</dbReference>
<organism evidence="3">
    <name type="scientific">bioreactor metagenome</name>
    <dbReference type="NCBI Taxonomy" id="1076179"/>
    <lineage>
        <taxon>unclassified sequences</taxon>
        <taxon>metagenomes</taxon>
        <taxon>ecological metagenomes</taxon>
    </lineage>
</organism>
<dbReference type="InterPro" id="IPR029058">
    <property type="entry name" value="AB_hydrolase_fold"/>
</dbReference>
<gene>
    <name evidence="3" type="primary">dhlA</name>
    <name evidence="3" type="ORF">SDC9_162513</name>
</gene>
<dbReference type="Gene3D" id="3.40.50.1820">
    <property type="entry name" value="alpha/beta hydrolase"/>
    <property type="match status" value="1"/>
</dbReference>
<comment type="caution">
    <text evidence="3">The sequence shown here is derived from an EMBL/GenBank/DDBJ whole genome shotgun (WGS) entry which is preliminary data.</text>
</comment>
<dbReference type="AlphaFoldDB" id="A0A645FSM7"/>
<evidence type="ECO:0000259" key="2">
    <source>
        <dbReference type="Pfam" id="PF00561"/>
    </source>
</evidence>
<dbReference type="PRINTS" id="PR00412">
    <property type="entry name" value="EPOXHYDRLASE"/>
</dbReference>
<proteinExistence type="predicted"/>
<dbReference type="EC" id="3.8.1.5" evidence="3"/>
<sequence length="259" mass="28722">MSDLSALAGLRLHYLDEGPKDARRTWLLVHGHPTWNYVFRDLIPVLLAAGDRVVAPDLIGFGKSDKPKKEAVHRLQWHAQVLQELVERLDLQNTVLVAHGMSTLLAMAVPSVAAHRFAGLVTVNGWVPGDGEPAKPLQQWQDQLARKPNLSIGGDAAWNAPYPDVGYRAAVRAFAANMLGDEDAIWAREVLDFWRTQGDHRALVIAGTDDAFVDERAARQLLQRLDGKADLLIVPRLDHFISEHGADVAKHAVEYFTPF</sequence>
<dbReference type="InterPro" id="IPR000639">
    <property type="entry name" value="Epox_hydrolase-like"/>
</dbReference>
<protein>
    <submittedName>
        <fullName evidence="3">Haloalkane dehalogenase</fullName>
        <ecNumber evidence="3">3.8.1.5</ecNumber>
    </submittedName>
</protein>